<evidence type="ECO:0000313" key="3">
    <source>
        <dbReference type="Proteomes" id="UP000629603"/>
    </source>
</evidence>
<organism evidence="2 3">
    <name type="scientific">Rhizobium phage RHph_TM30</name>
    <dbReference type="NCBI Taxonomy" id="2509764"/>
    <lineage>
        <taxon>Viruses</taxon>
        <taxon>Duplodnaviria</taxon>
        <taxon>Heunggongvirae</taxon>
        <taxon>Uroviricota</taxon>
        <taxon>Caudoviricetes</taxon>
        <taxon>Kleczkowskaviridae</taxon>
        <taxon>Cuauhnahuacvirus</taxon>
        <taxon>Cuauhnahuacvirus TM30</taxon>
    </lineage>
</organism>
<gene>
    <name evidence="2" type="ORF">EVB93_004</name>
</gene>
<proteinExistence type="predicted"/>
<evidence type="ECO:0000313" key="2">
    <source>
        <dbReference type="EMBL" id="QIG71111.1"/>
    </source>
</evidence>
<feature type="region of interest" description="Disordered" evidence="1">
    <location>
        <begin position="89"/>
        <end position="108"/>
    </location>
</feature>
<dbReference type="Proteomes" id="UP000629603">
    <property type="component" value="Segment"/>
</dbReference>
<accession>A0A7S5R4Q8</accession>
<reference evidence="2 3" key="1">
    <citation type="submission" date="2020-01" db="EMBL/GenBank/DDBJ databases">
        <title>Patterns of diversity and host range of bacteriophage communities associated with bean-nodulatin bacteria.</title>
        <authorList>
            <person name="Vann Cauwenberghe J."/>
            <person name="Santamaria R.I."/>
            <person name="Bustos P."/>
            <person name="Juarez S."/>
            <person name="Gonzalez V."/>
        </authorList>
    </citation>
    <scope>NUCLEOTIDE SEQUENCE [LARGE SCALE GENOMIC DNA]</scope>
</reference>
<dbReference type="EMBL" id="MN988521">
    <property type="protein sequence ID" value="QIG71111.1"/>
    <property type="molecule type" value="Genomic_DNA"/>
</dbReference>
<evidence type="ECO:0000256" key="1">
    <source>
        <dbReference type="SAM" id="MobiDB-lite"/>
    </source>
</evidence>
<keyword evidence="3" id="KW-1185">Reference proteome</keyword>
<protein>
    <submittedName>
        <fullName evidence="2">Uncharacterized protein</fullName>
    </submittedName>
</protein>
<sequence length="108" mass="12950">MKYHLEIFSFINDRDRLKRDNPLLPAGPVLKGETLYTIRDIVSDRYFNWCYIHQHSAEFIMKKMMENWEAHPEMVERNLKSSFLPTYQKSVHSTRTPSELEATFHETD</sequence>
<name>A0A7S5R4Q8_9CAUD</name>